<feature type="compositionally biased region" description="Basic and acidic residues" evidence="1">
    <location>
        <begin position="21"/>
        <end position="41"/>
    </location>
</feature>
<evidence type="ECO:0000256" key="1">
    <source>
        <dbReference type="SAM" id="MobiDB-lite"/>
    </source>
</evidence>
<sequence>MLTGVLCVIGVTVCACQSTKEAPDQKQKQEDTEGADFKEDAADADLNIEPEKDDVDEKNGNEPSSETEEPNDSKEKPVETEKPTETGESNNGSIKKDSPNLEGSIKEIKGTQLTVVEAITGQSECGGNIMVGPGSGDDSEFSKVGVTYDEDTVFVIKTIYDGGARKL</sequence>
<gene>
    <name evidence="2" type="ORF">E1963_14730</name>
</gene>
<comment type="caution">
    <text evidence="2">The sequence shown here is derived from an EMBL/GenBank/DDBJ whole genome shotgun (WGS) entry which is preliminary data.</text>
</comment>
<evidence type="ECO:0000313" key="3">
    <source>
        <dbReference type="Proteomes" id="UP000295710"/>
    </source>
</evidence>
<protein>
    <submittedName>
        <fullName evidence="2">Uncharacterized protein</fullName>
    </submittedName>
</protein>
<name>A0A4R4FDY0_9FIRM</name>
<dbReference type="RefSeq" id="WP_132279479.1">
    <property type="nucleotide sequence ID" value="NZ_JAOBST010000019.1"/>
</dbReference>
<proteinExistence type="predicted"/>
<keyword evidence="3" id="KW-1185">Reference proteome</keyword>
<accession>A0A4R4FDY0</accession>
<dbReference type="AlphaFoldDB" id="A0A4R4FDY0"/>
<dbReference type="EMBL" id="SMMX01000014">
    <property type="protein sequence ID" value="TDA20866.1"/>
    <property type="molecule type" value="Genomic_DNA"/>
</dbReference>
<evidence type="ECO:0000313" key="2">
    <source>
        <dbReference type="EMBL" id="TDA20866.1"/>
    </source>
</evidence>
<feature type="compositionally biased region" description="Acidic residues" evidence="1">
    <location>
        <begin position="42"/>
        <end position="54"/>
    </location>
</feature>
<dbReference type="Proteomes" id="UP000295710">
    <property type="component" value="Unassembled WGS sequence"/>
</dbReference>
<feature type="region of interest" description="Disordered" evidence="1">
    <location>
        <begin position="18"/>
        <end position="106"/>
    </location>
</feature>
<organism evidence="2 3">
    <name type="scientific">Extibacter muris</name>
    <dbReference type="NCBI Taxonomy" id="1796622"/>
    <lineage>
        <taxon>Bacteria</taxon>
        <taxon>Bacillati</taxon>
        <taxon>Bacillota</taxon>
        <taxon>Clostridia</taxon>
        <taxon>Lachnospirales</taxon>
        <taxon>Lachnospiraceae</taxon>
        <taxon>Extibacter</taxon>
    </lineage>
</organism>
<feature type="compositionally biased region" description="Basic and acidic residues" evidence="1">
    <location>
        <begin position="94"/>
        <end position="106"/>
    </location>
</feature>
<feature type="compositionally biased region" description="Basic and acidic residues" evidence="1">
    <location>
        <begin position="71"/>
        <end position="85"/>
    </location>
</feature>
<reference evidence="2 3" key="1">
    <citation type="journal article" date="2016" name="Nat. Microbiol.">
        <title>The Mouse Intestinal Bacterial Collection (miBC) provides host-specific insight into cultured diversity and functional potential of the gut microbiota.</title>
        <authorList>
            <person name="Lagkouvardos I."/>
            <person name="Pukall R."/>
            <person name="Abt B."/>
            <person name="Foesel B.U."/>
            <person name="Meier-Kolthoff J.P."/>
            <person name="Kumar N."/>
            <person name="Bresciani A."/>
            <person name="Martinez I."/>
            <person name="Just S."/>
            <person name="Ziegler C."/>
            <person name="Brugiroux S."/>
            <person name="Garzetti D."/>
            <person name="Wenning M."/>
            <person name="Bui T.P."/>
            <person name="Wang J."/>
            <person name="Hugenholtz F."/>
            <person name="Plugge C.M."/>
            <person name="Peterson D.A."/>
            <person name="Hornef M.W."/>
            <person name="Baines J.F."/>
            <person name="Smidt H."/>
            <person name="Walter J."/>
            <person name="Kristiansen K."/>
            <person name="Nielsen H.B."/>
            <person name="Haller D."/>
            <person name="Overmann J."/>
            <person name="Stecher B."/>
            <person name="Clavel T."/>
        </authorList>
    </citation>
    <scope>NUCLEOTIDE SEQUENCE [LARGE SCALE GENOMIC DNA]</scope>
    <source>
        <strain evidence="2 3">DSM 28560</strain>
    </source>
</reference>